<proteinExistence type="predicted"/>
<evidence type="ECO:0000256" key="2">
    <source>
        <dbReference type="SAM" id="SignalP"/>
    </source>
</evidence>
<feature type="region of interest" description="Disordered" evidence="1">
    <location>
        <begin position="31"/>
        <end position="68"/>
    </location>
</feature>
<name>A0A7G6WXS3_9ACTN</name>
<organism evidence="3 4">
    <name type="scientific">Kribbella qitaiheensis</name>
    <dbReference type="NCBI Taxonomy" id="1544730"/>
    <lineage>
        <taxon>Bacteria</taxon>
        <taxon>Bacillati</taxon>
        <taxon>Actinomycetota</taxon>
        <taxon>Actinomycetes</taxon>
        <taxon>Propionibacteriales</taxon>
        <taxon>Kribbellaceae</taxon>
        <taxon>Kribbella</taxon>
    </lineage>
</organism>
<evidence type="ECO:0000313" key="3">
    <source>
        <dbReference type="EMBL" id="QNE18788.1"/>
    </source>
</evidence>
<feature type="signal peptide" evidence="2">
    <location>
        <begin position="1"/>
        <end position="37"/>
    </location>
</feature>
<evidence type="ECO:0000313" key="4">
    <source>
        <dbReference type="Proteomes" id="UP000515563"/>
    </source>
</evidence>
<dbReference type="AlphaFoldDB" id="A0A7G6WXS3"/>
<dbReference type="RefSeq" id="WP_185448088.1">
    <property type="nucleotide sequence ID" value="NZ_CP043661.1"/>
</dbReference>
<protein>
    <submittedName>
        <fullName evidence="3">Uncharacterized protein</fullName>
    </submittedName>
</protein>
<dbReference type="KEGG" id="kqi:F1D05_13850"/>
<reference evidence="3 4" key="2">
    <citation type="journal article" date="2020" name="Microbiol. Resour. Announc.">
        <title>Antarctic desert soil bacteria exhibit high novel natural product potential, evaluated through long-read genome sequencing and comparative genomics.</title>
        <authorList>
            <person name="Benaud N."/>
            <person name="Edwards R.J."/>
            <person name="Amos T.G."/>
            <person name="D'Agostino P.M."/>
            <person name="Gutierrez-Chavez C."/>
            <person name="Montgomery K."/>
            <person name="Nicetic I."/>
            <person name="Ferrari B.C."/>
        </authorList>
    </citation>
    <scope>NUCLEOTIDE SEQUENCE [LARGE SCALE GENOMIC DNA]</scope>
    <source>
        <strain evidence="3 4">SPB151</strain>
    </source>
</reference>
<keyword evidence="2" id="KW-0732">Signal</keyword>
<dbReference type="EMBL" id="CP043661">
    <property type="protein sequence ID" value="QNE18788.1"/>
    <property type="molecule type" value="Genomic_DNA"/>
</dbReference>
<evidence type="ECO:0000256" key="1">
    <source>
        <dbReference type="SAM" id="MobiDB-lite"/>
    </source>
</evidence>
<feature type="chain" id="PRO_5028883993" evidence="2">
    <location>
        <begin position="38"/>
        <end position="68"/>
    </location>
</feature>
<sequence length="68" mass="6421">MTPRPVGRTTRTIAGPAGILATVLALSAAALPSPANAGPPGTTDAGTTASPAAAVQDAAGTAGSRLRQ</sequence>
<feature type="compositionally biased region" description="Low complexity" evidence="1">
    <location>
        <begin position="31"/>
        <end position="62"/>
    </location>
</feature>
<keyword evidence="4" id="KW-1185">Reference proteome</keyword>
<gene>
    <name evidence="3" type="ORF">F1D05_13850</name>
</gene>
<dbReference type="Proteomes" id="UP000515563">
    <property type="component" value="Chromosome"/>
</dbReference>
<accession>A0A7G6WXS3</accession>
<reference evidence="4" key="1">
    <citation type="submission" date="2019-09" db="EMBL/GenBank/DDBJ databases">
        <title>Antimicrobial potential of Antarctic Bacteria.</title>
        <authorList>
            <person name="Benaud N."/>
            <person name="Edwards R.J."/>
            <person name="Ferrari B.C."/>
        </authorList>
    </citation>
    <scope>NUCLEOTIDE SEQUENCE [LARGE SCALE GENOMIC DNA]</scope>
    <source>
        <strain evidence="4">SPB151</strain>
    </source>
</reference>